<proteinExistence type="inferred from homology"/>
<dbReference type="InterPro" id="IPR000524">
    <property type="entry name" value="Tscrpt_reg_HTH_GntR"/>
</dbReference>
<evidence type="ECO:0000256" key="3">
    <source>
        <dbReference type="ARBA" id="ARBA00023015"/>
    </source>
</evidence>
<dbReference type="OrthoDB" id="9804020at2"/>
<dbReference type="PANTHER" id="PTHR46577:SF1">
    <property type="entry name" value="HTH-TYPE TRANSCRIPTIONAL REGULATORY PROTEIN GABR"/>
    <property type="match status" value="1"/>
</dbReference>
<dbReference type="CDD" id="cd07377">
    <property type="entry name" value="WHTH_GntR"/>
    <property type="match status" value="1"/>
</dbReference>
<dbReference type="InterPro" id="IPR051446">
    <property type="entry name" value="HTH_trans_reg/aminotransferase"/>
</dbReference>
<sequence>MSESKYREIAREIEKLIEIGHYEEGSKLPTHRALASEYETTAVTIAKAYKLLAEQGHIESFVGRGSFVKNTSYLKQVIHSDQAENEWNFSILQPCFSRHLDALYRQFGQCASEPFTPSLFGYIEDTGSLAHKESGMKWMQHYGLQVRSPEQVLLTNGAQHALSTLIELYSKPGDYVAVEELTYPGILSIIQALGRKPIGVEMDECGMLPNRLHEICLSDRPSLVIVVPSHQNPTASTMPIERRKDIASVIQKHSVWLLEDDLYCFLNADVMAPISNFVPEKSFYITSLSKAISPGLRCGFVKAPQSQLNRLTSYIRTMIWHISPIGFDVASRLIQSGSAFELAEGQKKIAAHRQQLALSILQGETLFSQETSYHIWLMLPETWDADEFTAIAKERGITVSEGHFFHYDGQPIPAVRLSLMAISEDQHLIAGLQALKSLLDQRRSS</sequence>
<evidence type="ECO:0000313" key="8">
    <source>
        <dbReference type="Proteomes" id="UP000092544"/>
    </source>
</evidence>
<evidence type="ECO:0000256" key="1">
    <source>
        <dbReference type="ARBA" id="ARBA00005384"/>
    </source>
</evidence>
<evidence type="ECO:0000313" key="7">
    <source>
        <dbReference type="EMBL" id="SBS25644.1"/>
    </source>
</evidence>
<dbReference type="Gene3D" id="1.10.10.10">
    <property type="entry name" value="Winged helix-like DNA-binding domain superfamily/Winged helix DNA-binding domain"/>
    <property type="match status" value="1"/>
</dbReference>
<dbReference type="Gene3D" id="3.40.640.10">
    <property type="entry name" value="Type I PLP-dependent aspartate aminotransferase-like (Major domain)"/>
    <property type="match status" value="1"/>
</dbReference>
<dbReference type="SUPFAM" id="SSF53383">
    <property type="entry name" value="PLP-dependent transferases"/>
    <property type="match status" value="1"/>
</dbReference>
<dbReference type="Proteomes" id="UP000092544">
    <property type="component" value="Unassembled WGS sequence"/>
</dbReference>
<dbReference type="PANTHER" id="PTHR46577">
    <property type="entry name" value="HTH-TYPE TRANSCRIPTIONAL REGULATORY PROTEIN GABR"/>
    <property type="match status" value="1"/>
</dbReference>
<keyword evidence="5" id="KW-0804">Transcription</keyword>
<keyword evidence="2" id="KW-0663">Pyridoxal phosphate</keyword>
<comment type="similarity">
    <text evidence="1">In the C-terminal section; belongs to the class-I pyridoxal-phosphate-dependent aminotransferase family.</text>
</comment>
<dbReference type="InterPro" id="IPR036388">
    <property type="entry name" value="WH-like_DNA-bd_sf"/>
</dbReference>
<accession>A0A1A8T467</accession>
<protein>
    <submittedName>
        <fullName evidence="7">Putative HTH-type transcriptional regulator YjiR</fullName>
    </submittedName>
</protein>
<dbReference type="InterPro" id="IPR015421">
    <property type="entry name" value="PyrdxlP-dep_Trfase_major"/>
</dbReference>
<dbReference type="Pfam" id="PF00155">
    <property type="entry name" value="Aminotran_1_2"/>
    <property type="match status" value="1"/>
</dbReference>
<reference evidence="7 8" key="1">
    <citation type="submission" date="2016-06" db="EMBL/GenBank/DDBJ databases">
        <authorList>
            <person name="Kjaerup R.B."/>
            <person name="Dalgaard T.S."/>
            <person name="Juul-Madsen H.R."/>
        </authorList>
    </citation>
    <scope>NUCLEOTIDE SEQUENCE [LARGE SCALE GENOMIC DNA]</scope>
    <source>
        <strain evidence="7 8">CECT 8886</strain>
    </source>
</reference>
<dbReference type="AlphaFoldDB" id="A0A1A8T467"/>
<dbReference type="InterPro" id="IPR015422">
    <property type="entry name" value="PyrdxlP-dep_Trfase_small"/>
</dbReference>
<name>A0A1A8T467_9GAMM</name>
<dbReference type="RefSeq" id="WP_067012060.1">
    <property type="nucleotide sequence ID" value="NZ_FLOB01000001.1"/>
</dbReference>
<dbReference type="InterPro" id="IPR004839">
    <property type="entry name" value="Aminotransferase_I/II_large"/>
</dbReference>
<dbReference type="Gene3D" id="3.90.1150.10">
    <property type="entry name" value="Aspartate Aminotransferase, domain 1"/>
    <property type="match status" value="1"/>
</dbReference>
<evidence type="ECO:0000256" key="4">
    <source>
        <dbReference type="ARBA" id="ARBA00023125"/>
    </source>
</evidence>
<dbReference type="Pfam" id="PF00392">
    <property type="entry name" value="GntR"/>
    <property type="match status" value="1"/>
</dbReference>
<dbReference type="GO" id="GO:0003700">
    <property type="term" value="F:DNA-binding transcription factor activity"/>
    <property type="evidence" value="ECO:0007669"/>
    <property type="project" value="InterPro"/>
</dbReference>
<dbReference type="CDD" id="cd00609">
    <property type="entry name" value="AAT_like"/>
    <property type="match status" value="1"/>
</dbReference>
<feature type="domain" description="HTH gntR-type" evidence="6">
    <location>
        <begin position="3"/>
        <end position="71"/>
    </location>
</feature>
<dbReference type="EMBL" id="FLOB01000001">
    <property type="protein sequence ID" value="SBS25644.1"/>
    <property type="molecule type" value="Genomic_DNA"/>
</dbReference>
<evidence type="ECO:0000256" key="5">
    <source>
        <dbReference type="ARBA" id="ARBA00023163"/>
    </source>
</evidence>
<keyword evidence="4" id="KW-0238">DNA-binding</keyword>
<dbReference type="GO" id="GO:0003677">
    <property type="term" value="F:DNA binding"/>
    <property type="evidence" value="ECO:0007669"/>
    <property type="project" value="UniProtKB-KW"/>
</dbReference>
<dbReference type="SUPFAM" id="SSF46785">
    <property type="entry name" value="Winged helix' DNA-binding domain"/>
    <property type="match status" value="1"/>
</dbReference>
<keyword evidence="8" id="KW-1185">Reference proteome</keyword>
<dbReference type="PROSITE" id="PS50949">
    <property type="entry name" value="HTH_GNTR"/>
    <property type="match status" value="1"/>
</dbReference>
<dbReference type="SMART" id="SM00345">
    <property type="entry name" value="HTH_GNTR"/>
    <property type="match status" value="1"/>
</dbReference>
<evidence type="ECO:0000256" key="2">
    <source>
        <dbReference type="ARBA" id="ARBA00022898"/>
    </source>
</evidence>
<dbReference type="GO" id="GO:0030170">
    <property type="term" value="F:pyridoxal phosphate binding"/>
    <property type="evidence" value="ECO:0007669"/>
    <property type="project" value="InterPro"/>
</dbReference>
<evidence type="ECO:0000259" key="6">
    <source>
        <dbReference type="PROSITE" id="PS50949"/>
    </source>
</evidence>
<gene>
    <name evidence="7" type="primary">yjiR_1</name>
    <name evidence="7" type="ORF">MSP8886_00339</name>
</gene>
<organism evidence="7 8">
    <name type="scientific">Marinomonas spartinae</name>
    <dbReference type="NCBI Taxonomy" id="1792290"/>
    <lineage>
        <taxon>Bacteria</taxon>
        <taxon>Pseudomonadati</taxon>
        <taxon>Pseudomonadota</taxon>
        <taxon>Gammaproteobacteria</taxon>
        <taxon>Oceanospirillales</taxon>
        <taxon>Oceanospirillaceae</taxon>
        <taxon>Marinomonas</taxon>
    </lineage>
</organism>
<dbReference type="InterPro" id="IPR015424">
    <property type="entry name" value="PyrdxlP-dep_Trfase"/>
</dbReference>
<keyword evidence="3" id="KW-0805">Transcription regulation</keyword>
<dbReference type="InterPro" id="IPR036390">
    <property type="entry name" value="WH_DNA-bd_sf"/>
</dbReference>
<dbReference type="STRING" id="1792290.MSP8886_00339"/>